<sequence length="294" mass="32632">MPSSLVQNQPLTPPSLPSLHPHVALSEPKPPNSPLSTKLELQEHLTHERKEECPVCSGNVAIALQFAISENSMYRPADYFEAGGFNILIIHGLDGPKHFSLSGVWISDIGKFVAVGLRGLIRRYIWNRSVAQTSPSTVFFSLELDNLESLGCAVAIFGLEYFKSLAPWFAEHNAEVKDAIRFIVGILRPRVPHAITLPLAGRWTFMPPAGRWIFILSILRPPVPHTIILPPPGCWSFISTGPSFCFALGRNSPRRTWCDRLQTHHISSGWAHLPVSSGPLMNWVETYGEEGLMS</sequence>
<protein>
    <submittedName>
        <fullName evidence="2">Uncharacterized protein</fullName>
    </submittedName>
</protein>
<reference evidence="2" key="1">
    <citation type="journal article" date="2020" name="Stud. Mycol.">
        <title>101 Dothideomycetes genomes: a test case for predicting lifestyles and emergence of pathogens.</title>
        <authorList>
            <person name="Haridas S."/>
            <person name="Albert R."/>
            <person name="Binder M."/>
            <person name="Bloem J."/>
            <person name="Labutti K."/>
            <person name="Salamov A."/>
            <person name="Andreopoulos B."/>
            <person name="Baker S."/>
            <person name="Barry K."/>
            <person name="Bills G."/>
            <person name="Bluhm B."/>
            <person name="Cannon C."/>
            <person name="Castanera R."/>
            <person name="Culley D."/>
            <person name="Daum C."/>
            <person name="Ezra D."/>
            <person name="Gonzalez J."/>
            <person name="Henrissat B."/>
            <person name="Kuo A."/>
            <person name="Liang C."/>
            <person name="Lipzen A."/>
            <person name="Lutzoni F."/>
            <person name="Magnuson J."/>
            <person name="Mondo S."/>
            <person name="Nolan M."/>
            <person name="Ohm R."/>
            <person name="Pangilinan J."/>
            <person name="Park H.-J."/>
            <person name="Ramirez L."/>
            <person name="Alfaro M."/>
            <person name="Sun H."/>
            <person name="Tritt A."/>
            <person name="Yoshinaga Y."/>
            <person name="Zwiers L.-H."/>
            <person name="Turgeon B."/>
            <person name="Goodwin S."/>
            <person name="Spatafora J."/>
            <person name="Crous P."/>
            <person name="Grigoriev I."/>
        </authorList>
    </citation>
    <scope>NUCLEOTIDE SEQUENCE</scope>
    <source>
        <strain evidence="2">CBS 207.26</strain>
    </source>
</reference>
<accession>A0A6A6EUS5</accession>
<keyword evidence="3" id="KW-1185">Reference proteome</keyword>
<organism evidence="2 3">
    <name type="scientific">Zopfia rhizophila CBS 207.26</name>
    <dbReference type="NCBI Taxonomy" id="1314779"/>
    <lineage>
        <taxon>Eukaryota</taxon>
        <taxon>Fungi</taxon>
        <taxon>Dikarya</taxon>
        <taxon>Ascomycota</taxon>
        <taxon>Pezizomycotina</taxon>
        <taxon>Dothideomycetes</taxon>
        <taxon>Dothideomycetes incertae sedis</taxon>
        <taxon>Zopfiaceae</taxon>
        <taxon>Zopfia</taxon>
    </lineage>
</organism>
<dbReference type="AlphaFoldDB" id="A0A6A6EUS5"/>
<evidence type="ECO:0000256" key="1">
    <source>
        <dbReference type="SAM" id="MobiDB-lite"/>
    </source>
</evidence>
<name>A0A6A6EUS5_9PEZI</name>
<feature type="region of interest" description="Disordered" evidence="1">
    <location>
        <begin position="1"/>
        <end position="36"/>
    </location>
</feature>
<proteinExistence type="predicted"/>
<dbReference type="EMBL" id="ML994611">
    <property type="protein sequence ID" value="KAF2194742.1"/>
    <property type="molecule type" value="Genomic_DNA"/>
</dbReference>
<dbReference type="Proteomes" id="UP000800200">
    <property type="component" value="Unassembled WGS sequence"/>
</dbReference>
<gene>
    <name evidence="2" type="ORF">K469DRAFT_744563</name>
</gene>
<evidence type="ECO:0000313" key="3">
    <source>
        <dbReference type="Proteomes" id="UP000800200"/>
    </source>
</evidence>
<evidence type="ECO:0000313" key="2">
    <source>
        <dbReference type="EMBL" id="KAF2194742.1"/>
    </source>
</evidence>